<dbReference type="Proteomes" id="UP001348817">
    <property type="component" value="Chromosome"/>
</dbReference>
<dbReference type="PANTHER" id="PTHR43546">
    <property type="entry name" value="UPF0173 METAL-DEPENDENT HYDROLASE MJ1163-RELATED"/>
    <property type="match status" value="1"/>
</dbReference>
<dbReference type="GO" id="GO:0016787">
    <property type="term" value="F:hydrolase activity"/>
    <property type="evidence" value="ECO:0007669"/>
    <property type="project" value="UniProtKB-UniRule"/>
</dbReference>
<sequence>MNQFFLTMKITYLGHSSFHIETQGVNIILDPFISPNPLAKDIDIAKIKADYILLSHGHEDHIYDVEAIVSNNLEAIVVANYEIVSYFGKKGIPGHPMNTGGTKEFPFGSVRMENALHSSSFPDGSYAGCPAGFTLRIEDKTLYYAGDTDVFGDMKMIGERNPIDLAFLPIGDNFTMGIDGALQAADLLGVDKFVGMHFDTFPPIAVDAEKTAGAALKAQKELLLLGVGHSLNL</sequence>
<name>A0AAU9CRX6_9BACT</name>
<reference evidence="4 5" key="1">
    <citation type="submission" date="2021-12" db="EMBL/GenBank/DDBJ databases">
        <title>Genome sequencing of bacteria with rrn-lacking chromosome and rrn-plasmid.</title>
        <authorList>
            <person name="Anda M."/>
            <person name="Iwasaki W."/>
        </authorList>
    </citation>
    <scope>NUCLEOTIDE SEQUENCE [LARGE SCALE GENOMIC DNA]</scope>
    <source>
        <strain evidence="4 5">DSM 100852</strain>
    </source>
</reference>
<dbReference type="InterPro" id="IPR022877">
    <property type="entry name" value="UPF0173"/>
</dbReference>
<gene>
    <name evidence="4" type="primary">ytkL</name>
    <name evidence="4" type="ORF">FUAX_16210</name>
</gene>
<comment type="similarity">
    <text evidence="2">Belongs to the UPF0173 family.</text>
</comment>
<keyword evidence="5" id="KW-1185">Reference proteome</keyword>
<evidence type="ECO:0000313" key="5">
    <source>
        <dbReference type="Proteomes" id="UP001348817"/>
    </source>
</evidence>
<dbReference type="Gene3D" id="3.60.15.10">
    <property type="entry name" value="Ribonuclease Z/Hydroxyacylglutathione hydrolase-like"/>
    <property type="match status" value="1"/>
</dbReference>
<dbReference type="InterPro" id="IPR050114">
    <property type="entry name" value="UPF0173_UPF0282_UlaG_hydrolase"/>
</dbReference>
<evidence type="ECO:0000313" key="4">
    <source>
        <dbReference type="EMBL" id="BDD09189.1"/>
    </source>
</evidence>
<protein>
    <recommendedName>
        <fullName evidence="2">UPF0173 metal-dependent hydrolase FUAX_16210</fullName>
    </recommendedName>
</protein>
<dbReference type="EMBL" id="AP025314">
    <property type="protein sequence ID" value="BDD09189.1"/>
    <property type="molecule type" value="Genomic_DNA"/>
</dbReference>
<dbReference type="PANTHER" id="PTHR43546:SF3">
    <property type="entry name" value="UPF0173 METAL-DEPENDENT HYDROLASE MJ1163"/>
    <property type="match status" value="1"/>
</dbReference>
<proteinExistence type="inferred from homology"/>
<accession>A0AAU9CRX6</accession>
<keyword evidence="1 2" id="KW-0378">Hydrolase</keyword>
<evidence type="ECO:0000256" key="2">
    <source>
        <dbReference type="HAMAP-Rule" id="MF_00457"/>
    </source>
</evidence>
<feature type="domain" description="Metallo-beta-lactamase" evidence="3">
    <location>
        <begin position="14"/>
        <end position="197"/>
    </location>
</feature>
<dbReference type="InterPro" id="IPR001279">
    <property type="entry name" value="Metallo-B-lactamas"/>
</dbReference>
<dbReference type="SMART" id="SM00849">
    <property type="entry name" value="Lactamase_B"/>
    <property type="match status" value="1"/>
</dbReference>
<organism evidence="4 5">
    <name type="scientific">Fulvitalea axinellae</name>
    <dbReference type="NCBI Taxonomy" id="1182444"/>
    <lineage>
        <taxon>Bacteria</taxon>
        <taxon>Pseudomonadati</taxon>
        <taxon>Bacteroidota</taxon>
        <taxon>Cytophagia</taxon>
        <taxon>Cytophagales</taxon>
        <taxon>Persicobacteraceae</taxon>
        <taxon>Fulvitalea</taxon>
    </lineage>
</organism>
<dbReference type="InterPro" id="IPR036866">
    <property type="entry name" value="RibonucZ/Hydroxyglut_hydro"/>
</dbReference>
<evidence type="ECO:0000256" key="1">
    <source>
        <dbReference type="ARBA" id="ARBA00022801"/>
    </source>
</evidence>
<evidence type="ECO:0000259" key="3">
    <source>
        <dbReference type="SMART" id="SM00849"/>
    </source>
</evidence>
<dbReference type="AlphaFoldDB" id="A0AAU9CRX6"/>
<dbReference type="SUPFAM" id="SSF56281">
    <property type="entry name" value="Metallo-hydrolase/oxidoreductase"/>
    <property type="match status" value="1"/>
</dbReference>
<dbReference type="NCBIfam" id="NF001911">
    <property type="entry name" value="PRK00685.1"/>
    <property type="match status" value="1"/>
</dbReference>
<dbReference type="HAMAP" id="MF_00457">
    <property type="entry name" value="UPF0173"/>
    <property type="match status" value="1"/>
</dbReference>
<dbReference type="Pfam" id="PF12706">
    <property type="entry name" value="Lactamase_B_2"/>
    <property type="match status" value="1"/>
</dbReference>
<dbReference type="KEGG" id="fax:FUAX_16210"/>